<dbReference type="EMBL" id="JXRR01000015">
    <property type="protein sequence ID" value="KIL47115.1"/>
    <property type="molecule type" value="Genomic_DNA"/>
</dbReference>
<dbReference type="Proteomes" id="UP000031972">
    <property type="component" value="Unassembled WGS sequence"/>
</dbReference>
<sequence length="304" mass="33763">MHVKSRKWKKPVLGAAALTLAGSLVFMPDTGEAKSLKHSIEELNEKEKIYSADVTETVLKALKKETKGKFSVPEALILLQTLSKTEVMDIYFDQSGKKLKPNESRKIILDIFKIDLDAVSALGEGRQADSYPDETMKGIRKELGIDPESTSKDSYIMSLSKVQAMDLYIAAFGKKISGEELRLIINQVFGINLDGISGLEKARVSLYSKNQWITQTDRDLVVVHTGRGDVDVWIYPTAYFKEKTGLQELPPVLQEKLKALGFTYNEQLDAFYYANDKGVSVSDAFKGQTMGAVISTIAEGYSDL</sequence>
<proteinExistence type="predicted"/>
<dbReference type="AlphaFoldDB" id="A0A0C2R9Y4"/>
<dbReference type="RefSeq" id="WP_052477041.1">
    <property type="nucleotide sequence ID" value="NZ_JXRR01000015.1"/>
</dbReference>
<accession>A0A0C2R9Y4</accession>
<evidence type="ECO:0000313" key="1">
    <source>
        <dbReference type="EMBL" id="KIL47115.1"/>
    </source>
</evidence>
<dbReference type="PATRIC" id="fig|220754.4.peg.2453"/>
<gene>
    <name evidence="1" type="ORF">KR50_24370</name>
</gene>
<comment type="caution">
    <text evidence="1">The sequence shown here is derived from an EMBL/GenBank/DDBJ whole genome shotgun (WGS) entry which is preliminary data.</text>
</comment>
<reference evidence="1 2" key="1">
    <citation type="submission" date="2015-01" db="EMBL/GenBank/DDBJ databases">
        <title>Jeotgalibacillus campisalis genome sequencing.</title>
        <authorList>
            <person name="Goh K.M."/>
            <person name="Chan K.-G."/>
            <person name="Yaakop A.S."/>
            <person name="Ee R."/>
            <person name="Gan H.M."/>
            <person name="Chan C.S."/>
        </authorList>
    </citation>
    <scope>NUCLEOTIDE SEQUENCE [LARGE SCALE GENOMIC DNA]</scope>
    <source>
        <strain evidence="1 2">SF-57</strain>
    </source>
</reference>
<protein>
    <submittedName>
        <fullName evidence="1">Uncharacterized protein</fullName>
    </submittedName>
</protein>
<name>A0A0C2R9Y4_9BACL</name>
<evidence type="ECO:0000313" key="2">
    <source>
        <dbReference type="Proteomes" id="UP000031972"/>
    </source>
</evidence>
<keyword evidence="2" id="KW-1185">Reference proteome</keyword>
<organism evidence="1 2">
    <name type="scientific">Jeotgalibacillus campisalis</name>
    <dbReference type="NCBI Taxonomy" id="220754"/>
    <lineage>
        <taxon>Bacteria</taxon>
        <taxon>Bacillati</taxon>
        <taxon>Bacillota</taxon>
        <taxon>Bacilli</taxon>
        <taxon>Bacillales</taxon>
        <taxon>Caryophanaceae</taxon>
        <taxon>Jeotgalibacillus</taxon>
    </lineage>
</organism>
<dbReference type="OrthoDB" id="2573403at2"/>